<dbReference type="InterPro" id="IPR002068">
    <property type="entry name" value="A-crystallin/Hsp20_dom"/>
</dbReference>
<gene>
    <name evidence="4" type="ORF">ACFO5R_08635</name>
</gene>
<dbReference type="InterPro" id="IPR031107">
    <property type="entry name" value="Small_HSP"/>
</dbReference>
<accession>A0ABD5PNG4</accession>
<name>A0ABD5PNG4_9EURY</name>
<dbReference type="RefSeq" id="WP_250141398.1">
    <property type="nucleotide sequence ID" value="NZ_JALIQP010000004.1"/>
</dbReference>
<comment type="similarity">
    <text evidence="1 2">Belongs to the small heat shock protein (HSP20) family.</text>
</comment>
<dbReference type="Gene3D" id="2.60.40.790">
    <property type="match status" value="1"/>
</dbReference>
<keyword evidence="5" id="KW-1185">Reference proteome</keyword>
<evidence type="ECO:0000313" key="4">
    <source>
        <dbReference type="EMBL" id="MFC4541991.1"/>
    </source>
</evidence>
<dbReference type="InterPro" id="IPR008978">
    <property type="entry name" value="HSP20-like_chaperone"/>
</dbReference>
<evidence type="ECO:0000256" key="1">
    <source>
        <dbReference type="PROSITE-ProRule" id="PRU00285"/>
    </source>
</evidence>
<comment type="caution">
    <text evidence="4">The sequence shown here is derived from an EMBL/GenBank/DDBJ whole genome shotgun (WGS) entry which is preliminary data.</text>
</comment>
<evidence type="ECO:0000256" key="2">
    <source>
        <dbReference type="RuleBase" id="RU003616"/>
    </source>
</evidence>
<sequence length="151" mass="17082">MADRPNPFEGIEALLDRLNQQFETATRTWESGLEDRSQLEFSTDAGTSLDLADEGDEFVVVVDVPGYETDDVDLRLSGDRLSITGEREEAVEEGDEQFIRHERKQQSFSRRLRLPELVVADDVEASLNNGVLTVRLPKREPESESQSIDIE</sequence>
<evidence type="ECO:0000259" key="3">
    <source>
        <dbReference type="PROSITE" id="PS01031"/>
    </source>
</evidence>
<dbReference type="PROSITE" id="PS01031">
    <property type="entry name" value="SHSP"/>
    <property type="match status" value="1"/>
</dbReference>
<dbReference type="SUPFAM" id="SSF49764">
    <property type="entry name" value="HSP20-like chaperones"/>
    <property type="match status" value="1"/>
</dbReference>
<dbReference type="CDD" id="cd06464">
    <property type="entry name" value="ACD_sHsps-like"/>
    <property type="match status" value="1"/>
</dbReference>
<feature type="domain" description="SHSP" evidence="3">
    <location>
        <begin position="40"/>
        <end position="151"/>
    </location>
</feature>
<dbReference type="AlphaFoldDB" id="A0ABD5PNG4"/>
<proteinExistence type="inferred from homology"/>
<reference evidence="4 5" key="1">
    <citation type="journal article" date="2019" name="Int. J. Syst. Evol. Microbiol.">
        <title>The Global Catalogue of Microorganisms (GCM) 10K type strain sequencing project: providing services to taxonomists for standard genome sequencing and annotation.</title>
        <authorList>
            <consortium name="The Broad Institute Genomics Platform"/>
            <consortium name="The Broad Institute Genome Sequencing Center for Infectious Disease"/>
            <person name="Wu L."/>
            <person name="Ma J."/>
        </authorList>
    </citation>
    <scope>NUCLEOTIDE SEQUENCE [LARGE SCALE GENOMIC DNA]</scope>
    <source>
        <strain evidence="4 5">WLHS5</strain>
    </source>
</reference>
<dbReference type="Proteomes" id="UP001595898">
    <property type="component" value="Unassembled WGS sequence"/>
</dbReference>
<organism evidence="4 5">
    <name type="scientific">Halosolutus amylolyticus</name>
    <dbReference type="NCBI Taxonomy" id="2932267"/>
    <lineage>
        <taxon>Archaea</taxon>
        <taxon>Methanobacteriati</taxon>
        <taxon>Methanobacteriota</taxon>
        <taxon>Stenosarchaea group</taxon>
        <taxon>Halobacteria</taxon>
        <taxon>Halobacteriales</taxon>
        <taxon>Natrialbaceae</taxon>
        <taxon>Halosolutus</taxon>
    </lineage>
</organism>
<dbReference type="PANTHER" id="PTHR11527">
    <property type="entry name" value="HEAT-SHOCK PROTEIN 20 FAMILY MEMBER"/>
    <property type="match status" value="1"/>
</dbReference>
<evidence type="ECO:0000313" key="5">
    <source>
        <dbReference type="Proteomes" id="UP001595898"/>
    </source>
</evidence>
<protein>
    <submittedName>
        <fullName evidence="4">Hsp20/alpha crystallin family protein</fullName>
    </submittedName>
</protein>
<dbReference type="EMBL" id="JBHSFA010000005">
    <property type="protein sequence ID" value="MFC4541991.1"/>
    <property type="molecule type" value="Genomic_DNA"/>
</dbReference>
<dbReference type="Pfam" id="PF00011">
    <property type="entry name" value="HSP20"/>
    <property type="match status" value="1"/>
</dbReference>